<dbReference type="GO" id="GO:0005261">
    <property type="term" value="F:monoatomic cation channel activity"/>
    <property type="evidence" value="ECO:0007669"/>
    <property type="project" value="TreeGrafter"/>
</dbReference>
<comment type="caution">
    <text evidence="8">The sequence shown here is derived from an EMBL/GenBank/DDBJ whole genome shotgun (WGS) entry which is preliminary data.</text>
</comment>
<dbReference type="NCBIfam" id="TIGR04131">
    <property type="entry name" value="Bac_Flav_CTERM"/>
    <property type="match status" value="1"/>
</dbReference>
<feature type="domain" description="PKD" evidence="7">
    <location>
        <begin position="382"/>
        <end position="431"/>
    </location>
</feature>
<dbReference type="InterPro" id="IPR035986">
    <property type="entry name" value="PKD_dom_sf"/>
</dbReference>
<comment type="subcellular location">
    <subcellularLocation>
        <location evidence="1">Membrane</location>
        <topology evidence="1">Multi-pass membrane protein</topology>
    </subcellularLocation>
</comment>
<dbReference type="CDD" id="cd00146">
    <property type="entry name" value="PKD"/>
    <property type="match status" value="4"/>
</dbReference>
<accession>A0A3E0EVG3</accession>
<evidence type="ECO:0000256" key="1">
    <source>
        <dbReference type="ARBA" id="ARBA00004141"/>
    </source>
</evidence>
<dbReference type="InterPro" id="IPR013783">
    <property type="entry name" value="Ig-like_fold"/>
</dbReference>
<name>A0A3E0EVG3_9FLAO</name>
<evidence type="ECO:0000256" key="3">
    <source>
        <dbReference type="ARBA" id="ARBA00022737"/>
    </source>
</evidence>
<evidence type="ECO:0000256" key="5">
    <source>
        <dbReference type="ARBA" id="ARBA00023136"/>
    </source>
</evidence>
<dbReference type="Gene3D" id="2.60.40.10">
    <property type="entry name" value="Immunoglobulins"/>
    <property type="match status" value="7"/>
</dbReference>
<dbReference type="InterPro" id="IPR000601">
    <property type="entry name" value="PKD_dom"/>
</dbReference>
<evidence type="ECO:0000256" key="2">
    <source>
        <dbReference type="ARBA" id="ARBA00022692"/>
    </source>
</evidence>
<evidence type="ECO:0000256" key="4">
    <source>
        <dbReference type="ARBA" id="ARBA00022989"/>
    </source>
</evidence>
<dbReference type="PANTHER" id="PTHR46730:SF1">
    <property type="entry name" value="PLAT DOMAIN-CONTAINING PROTEIN"/>
    <property type="match status" value="1"/>
</dbReference>
<feature type="domain" description="PKD" evidence="7">
    <location>
        <begin position="50"/>
        <end position="132"/>
    </location>
</feature>
<dbReference type="InterPro" id="IPR045828">
    <property type="entry name" value="PKD_Bacteroidetes"/>
</dbReference>
<reference evidence="8 9" key="1">
    <citation type="submission" date="2018-08" db="EMBL/GenBank/DDBJ databases">
        <title>Genomic Encyclopedia of Archaeal and Bacterial Type Strains, Phase II (KMG-II): from individual species to whole genera.</title>
        <authorList>
            <person name="Goeker M."/>
        </authorList>
    </citation>
    <scope>NUCLEOTIDE SEQUENCE [LARGE SCALE GENOMIC DNA]</scope>
    <source>
        <strain evidence="8 9">DSM 100880</strain>
    </source>
</reference>
<protein>
    <submittedName>
        <fullName evidence="8">Gliding motility-associated-like protein</fullName>
    </submittedName>
</protein>
<evidence type="ECO:0000256" key="6">
    <source>
        <dbReference type="SAM" id="Phobius"/>
    </source>
</evidence>
<dbReference type="InterPro" id="IPR025667">
    <property type="entry name" value="SprB_repeat"/>
</dbReference>
<dbReference type="Gene3D" id="2.60.40.740">
    <property type="match status" value="1"/>
</dbReference>
<keyword evidence="4 6" id="KW-1133">Transmembrane helix</keyword>
<dbReference type="Pfam" id="PF18911">
    <property type="entry name" value="PKD_4"/>
    <property type="match status" value="3"/>
</dbReference>
<dbReference type="GO" id="GO:0006816">
    <property type="term" value="P:calcium ion transport"/>
    <property type="evidence" value="ECO:0007669"/>
    <property type="project" value="TreeGrafter"/>
</dbReference>
<organism evidence="8 9">
    <name type="scientific">Flavobacterium aquicola</name>
    <dbReference type="NCBI Taxonomy" id="1682742"/>
    <lineage>
        <taxon>Bacteria</taxon>
        <taxon>Pseudomonadati</taxon>
        <taxon>Bacteroidota</taxon>
        <taxon>Flavobacteriia</taxon>
        <taxon>Flavobacteriales</taxon>
        <taxon>Flavobacteriaceae</taxon>
        <taxon>Flavobacterium</taxon>
    </lineage>
</organism>
<keyword evidence="9" id="KW-1185">Reference proteome</keyword>
<evidence type="ECO:0000259" key="7">
    <source>
        <dbReference type="PROSITE" id="PS50093"/>
    </source>
</evidence>
<evidence type="ECO:0000313" key="8">
    <source>
        <dbReference type="EMBL" id="REH01691.1"/>
    </source>
</evidence>
<dbReference type="SUPFAM" id="SSF49299">
    <property type="entry name" value="PKD domain"/>
    <property type="match status" value="5"/>
</dbReference>
<feature type="transmembrane region" description="Helical" evidence="6">
    <location>
        <begin position="14"/>
        <end position="32"/>
    </location>
</feature>
<dbReference type="PANTHER" id="PTHR46730">
    <property type="entry name" value="POLYCYSTIN-1"/>
    <property type="match status" value="1"/>
</dbReference>
<feature type="domain" description="PKD" evidence="7">
    <location>
        <begin position="1312"/>
        <end position="1373"/>
    </location>
</feature>
<dbReference type="Pfam" id="PF13573">
    <property type="entry name" value="SprB"/>
    <property type="match status" value="3"/>
</dbReference>
<dbReference type="InterPro" id="IPR026341">
    <property type="entry name" value="T9SS_type_B"/>
</dbReference>
<dbReference type="PROSITE" id="PS50093">
    <property type="entry name" value="PKD"/>
    <property type="match status" value="5"/>
</dbReference>
<feature type="domain" description="PKD" evidence="7">
    <location>
        <begin position="561"/>
        <end position="624"/>
    </location>
</feature>
<gene>
    <name evidence="8" type="ORF">C8P67_101172</name>
</gene>
<proteinExistence type="predicted"/>
<dbReference type="Proteomes" id="UP000257136">
    <property type="component" value="Unassembled WGS sequence"/>
</dbReference>
<dbReference type="SMART" id="SM00089">
    <property type="entry name" value="PKD"/>
    <property type="match status" value="4"/>
</dbReference>
<evidence type="ECO:0000313" key="9">
    <source>
        <dbReference type="Proteomes" id="UP000257136"/>
    </source>
</evidence>
<keyword evidence="5 6" id="KW-0472">Membrane</keyword>
<dbReference type="GO" id="GO:0005886">
    <property type="term" value="C:plasma membrane"/>
    <property type="evidence" value="ECO:0007669"/>
    <property type="project" value="TreeGrafter"/>
</dbReference>
<sequence>MKAKINEYTSMKKLYYCCILFVFINAFSVYGFSSSDTNRDETFEKLVSPPNVSFSFTSDASCSGTPIIFTSTVSGSGPFKYAWDFGDGTTSIDNNPNHIFSATGCGSQNFTVKLTVTDKNGEVNSVTKTVAVKQKPDLKFTNLNAAAGSATPFEKCGDNNSDPKYTIKLGNLSSSVSCIGSYNVDWGDGNIEANVIFPKVHTYMKLGSFNMVITGVGNSSCENSVTYIVKNSNNPIGALIAPGNTTNLCVPLAPMDFAIGSWALNPSDTNYQVSYGDGTVQNYTQAQLESSPYYNASNPASSQNFPVPHTFKQYNCPSGNTVTLTISTSCGSTYLTAGPIVILDVPTVSFSVNPIACVNTAVSFSNTTRAGYTNDCSTYNVYTWDFGDGSSKSRDVYPSHVYTKPGTYTIKLSAETPCGIGNSYTQTICVEPVLQPQFTYSKACASENVQIKNTTNTSLSCGTESYYWEVISYFEGFCGKGKGQWSFADGTGAYSKDPVINFGMPGTYQLQLRTLNSCGVYQYTSRAIEVKKKPVITLSPISDYCNSATIKPVGTVVESCSPVSELTYLWSFPGGTPSSSTSLNPGSINYTKSGNYQATFSVTNSCGTATLSRNFSVDLVLSPVIKPKTEKICSGNSFSVIPVSNGTDNVPAGTTFVWSDPVISPAGAVSGASAQSSPTTSISQTLTNNTPNRATVVYTVSPISKVCPGPDFTITVTVDPLIDAGESIKKITCYGLSDGAINLNVKGGIPFTTGKPYTFSWTGPNGFTSNNEDISNLKSGYYNLVISDNGNCPFSQSYYVDEPDLFQFSGYSTDISCYGLNDGRIDITTMGGNLPYKYVWTKDGNPYAASSEDLRNLKPGVYGVTITEANNCNILKETYTIHEPPLLELSFVSQVDILCYGYYTGEINVKTVGGRAAEVSPGVFNYDYSWTGPNGFSSNVQNPRNLAAGIYNLTVTDNSGCTDELQVTLHQNDEIKLDYTKTEIACYNYSDASITINSITGGVPFATGDPYIIKWSNLGSGLVQKNLTAGTYIITIIDALGCPKEFTIIIDNAPVFKIDPDVRQISCFGEKDAHIRLNLVGGQAPVSLVWDDDATAGIERNNLGPGKYSVTIIDAKSCVIKETYLIIEPQLLELKATVSNPLNCTAADTGAINLVVTGGTQPFSYSWSNGAKTEDLENLTPGNYTVTVIDANGCKKEETWKIVRFEQLTPSIEVLTDYNCDTKYVRQTFVGHVKGGIPPYTLSWSDGVVTGANGEIMNTNNNGLILFSVTDSFGCKADYPYNVNTPVLGKADFSTSSYGKDVYDLYSIYDPILFSNLATGDFTSVSWDFGDGNFSDEESPKHIYTREGTYIIKQVVTYPFGCQYSFTTTLVVEKGYSLVMPNAFTPNDDRFNDTFAPVFLGLTNITLEVFDTWGGIIYSESGENIGGWNGKIKGSDAENGNYYFKITAKTFYNHTVTEKGALTLIK</sequence>
<dbReference type="Pfam" id="PF13585">
    <property type="entry name" value="CHU_C"/>
    <property type="match status" value="1"/>
</dbReference>
<keyword evidence="2 6" id="KW-0812">Transmembrane</keyword>
<keyword evidence="3" id="KW-0677">Repeat</keyword>
<dbReference type="Pfam" id="PF19406">
    <property type="entry name" value="PKD_5"/>
    <property type="match status" value="1"/>
</dbReference>
<feature type="domain" description="PKD" evidence="7">
    <location>
        <begin position="484"/>
        <end position="530"/>
    </location>
</feature>
<dbReference type="EMBL" id="QUNI01000001">
    <property type="protein sequence ID" value="REH01691.1"/>
    <property type="molecule type" value="Genomic_DNA"/>
</dbReference>
<dbReference type="InterPro" id="IPR022409">
    <property type="entry name" value="PKD/Chitinase_dom"/>
</dbReference>